<dbReference type="PANTHER" id="PTHR46033">
    <property type="entry name" value="PROTEIN MAIN-LIKE 2"/>
    <property type="match status" value="1"/>
</dbReference>
<sequence>MNAAALTAFVDRWRPETHTFHLRAGEMTPTLQDVSMIFGLPIQGEPLCMNTASDGRRRQMEDLIGMAPPPPAHTKERAPAGAPFAVWFGGPNQRALRERRRVPTANGQMSGPSAQRPSSTGDGVDRRHRPAVGTPLVTQTVTIGENLAVGTGWWRPTVTVGTRTDRRAQPLGCHGAVYVVPTVAHGTTTAVGTATDCWVPSPAVPTATHGTTTAVSTANDAPFYVYIFLLQR</sequence>
<feature type="domain" description="Aminotransferase-like plant mobile" evidence="2">
    <location>
        <begin position="2"/>
        <end position="72"/>
    </location>
</feature>
<name>A0AAD8TER0_LOLMU</name>
<feature type="region of interest" description="Disordered" evidence="1">
    <location>
        <begin position="102"/>
        <end position="130"/>
    </location>
</feature>
<proteinExistence type="predicted"/>
<evidence type="ECO:0000259" key="2">
    <source>
        <dbReference type="Pfam" id="PF10536"/>
    </source>
</evidence>
<accession>A0AAD8TER0</accession>
<keyword evidence="4" id="KW-1185">Reference proteome</keyword>
<dbReference type="Proteomes" id="UP001231189">
    <property type="component" value="Unassembled WGS sequence"/>
</dbReference>
<reference evidence="3" key="1">
    <citation type="submission" date="2023-07" db="EMBL/GenBank/DDBJ databases">
        <title>A chromosome-level genome assembly of Lolium multiflorum.</title>
        <authorList>
            <person name="Chen Y."/>
            <person name="Copetti D."/>
            <person name="Kolliker R."/>
            <person name="Studer B."/>
        </authorList>
    </citation>
    <scope>NUCLEOTIDE SEQUENCE</scope>
    <source>
        <strain evidence="3">02402/16</strain>
        <tissue evidence="3">Leaf</tissue>
    </source>
</reference>
<evidence type="ECO:0000313" key="3">
    <source>
        <dbReference type="EMBL" id="KAK1681324.1"/>
    </source>
</evidence>
<dbReference type="EMBL" id="JAUUTY010000002">
    <property type="protein sequence ID" value="KAK1681324.1"/>
    <property type="molecule type" value="Genomic_DNA"/>
</dbReference>
<feature type="compositionally biased region" description="Polar residues" evidence="1">
    <location>
        <begin position="105"/>
        <end position="121"/>
    </location>
</feature>
<dbReference type="InterPro" id="IPR044824">
    <property type="entry name" value="MAIN-like"/>
</dbReference>
<dbReference type="Pfam" id="PF10536">
    <property type="entry name" value="PMD"/>
    <property type="match status" value="1"/>
</dbReference>
<organism evidence="3 4">
    <name type="scientific">Lolium multiflorum</name>
    <name type="common">Italian ryegrass</name>
    <name type="synonym">Lolium perenne subsp. multiflorum</name>
    <dbReference type="NCBI Taxonomy" id="4521"/>
    <lineage>
        <taxon>Eukaryota</taxon>
        <taxon>Viridiplantae</taxon>
        <taxon>Streptophyta</taxon>
        <taxon>Embryophyta</taxon>
        <taxon>Tracheophyta</taxon>
        <taxon>Spermatophyta</taxon>
        <taxon>Magnoliopsida</taxon>
        <taxon>Liliopsida</taxon>
        <taxon>Poales</taxon>
        <taxon>Poaceae</taxon>
        <taxon>BOP clade</taxon>
        <taxon>Pooideae</taxon>
        <taxon>Poodae</taxon>
        <taxon>Poeae</taxon>
        <taxon>Poeae Chloroplast Group 2 (Poeae type)</taxon>
        <taxon>Loliodinae</taxon>
        <taxon>Loliinae</taxon>
        <taxon>Lolium</taxon>
    </lineage>
</organism>
<comment type="caution">
    <text evidence="3">The sequence shown here is derived from an EMBL/GenBank/DDBJ whole genome shotgun (WGS) entry which is preliminary data.</text>
</comment>
<protein>
    <recommendedName>
        <fullName evidence="2">Aminotransferase-like plant mobile domain-containing protein</fullName>
    </recommendedName>
</protein>
<evidence type="ECO:0000256" key="1">
    <source>
        <dbReference type="SAM" id="MobiDB-lite"/>
    </source>
</evidence>
<dbReference type="InterPro" id="IPR019557">
    <property type="entry name" value="AminoTfrase-like_pln_mobile"/>
</dbReference>
<evidence type="ECO:0000313" key="4">
    <source>
        <dbReference type="Proteomes" id="UP001231189"/>
    </source>
</evidence>
<dbReference type="GO" id="GO:0010073">
    <property type="term" value="P:meristem maintenance"/>
    <property type="evidence" value="ECO:0007669"/>
    <property type="project" value="InterPro"/>
</dbReference>
<dbReference type="PANTHER" id="PTHR46033:SF87">
    <property type="entry name" value="AMINOTRANSFERASE-LIKE PLANT MOBILE DOMAIN-CONTAINING PROTEIN"/>
    <property type="match status" value="1"/>
</dbReference>
<dbReference type="AlphaFoldDB" id="A0AAD8TER0"/>
<gene>
    <name evidence="3" type="ORF">QYE76_042172</name>
</gene>